<feature type="transmembrane region" description="Helical" evidence="2">
    <location>
        <begin position="256"/>
        <end position="274"/>
    </location>
</feature>
<proteinExistence type="predicted"/>
<feature type="domain" description="Fatty acid desaturase" evidence="3">
    <location>
        <begin position="225"/>
        <end position="461"/>
    </location>
</feature>
<dbReference type="PANTHER" id="PTHR12879:SF8">
    <property type="entry name" value="SPHINGOLIPID DELTA(4)-DESATURASE DES1"/>
    <property type="match status" value="1"/>
</dbReference>
<dbReference type="InterPro" id="IPR005804">
    <property type="entry name" value="FA_desaturase_dom"/>
</dbReference>
<protein>
    <recommendedName>
        <fullName evidence="3">Fatty acid desaturase domain-containing protein</fullName>
    </recommendedName>
</protein>
<evidence type="ECO:0000256" key="1">
    <source>
        <dbReference type="SAM" id="MobiDB-lite"/>
    </source>
</evidence>
<reference evidence="4 5" key="1">
    <citation type="journal article" date="2023" name="Commun. Biol.">
        <title>Genome analysis of Parmales, the sister group of diatoms, reveals the evolutionary specialization of diatoms from phago-mixotrophs to photoautotrophs.</title>
        <authorList>
            <person name="Ban H."/>
            <person name="Sato S."/>
            <person name="Yoshikawa S."/>
            <person name="Yamada K."/>
            <person name="Nakamura Y."/>
            <person name="Ichinomiya M."/>
            <person name="Sato N."/>
            <person name="Blanc-Mathieu R."/>
            <person name="Endo H."/>
            <person name="Kuwata A."/>
            <person name="Ogata H."/>
        </authorList>
    </citation>
    <scope>NUCLEOTIDE SEQUENCE [LARGE SCALE GENOMIC DNA]</scope>
</reference>
<feature type="transmembrane region" description="Helical" evidence="2">
    <location>
        <begin position="224"/>
        <end position="244"/>
    </location>
</feature>
<dbReference type="EMBL" id="BRYB01001495">
    <property type="protein sequence ID" value="GMI27043.1"/>
    <property type="molecule type" value="Genomic_DNA"/>
</dbReference>
<feature type="transmembrane region" description="Helical" evidence="2">
    <location>
        <begin position="375"/>
        <end position="399"/>
    </location>
</feature>
<dbReference type="Proteomes" id="UP001165060">
    <property type="component" value="Unassembled WGS sequence"/>
</dbReference>
<dbReference type="Pfam" id="PF00487">
    <property type="entry name" value="FA_desaturase"/>
    <property type="match status" value="1"/>
</dbReference>
<evidence type="ECO:0000256" key="2">
    <source>
        <dbReference type="SAM" id="Phobius"/>
    </source>
</evidence>
<evidence type="ECO:0000313" key="5">
    <source>
        <dbReference type="Proteomes" id="UP001165060"/>
    </source>
</evidence>
<evidence type="ECO:0000259" key="3">
    <source>
        <dbReference type="Pfam" id="PF00487"/>
    </source>
</evidence>
<feature type="transmembrane region" description="Helical" evidence="2">
    <location>
        <begin position="194"/>
        <end position="212"/>
    </location>
</feature>
<accession>A0ABQ6MIF0</accession>
<keyword evidence="5" id="KW-1185">Reference proteome</keyword>
<feature type="region of interest" description="Disordered" evidence="1">
    <location>
        <begin position="84"/>
        <end position="109"/>
    </location>
</feature>
<feature type="compositionally biased region" description="Low complexity" evidence="1">
    <location>
        <begin position="84"/>
        <end position="99"/>
    </location>
</feature>
<organism evidence="4 5">
    <name type="scientific">Tetraparma gracilis</name>
    <dbReference type="NCBI Taxonomy" id="2962635"/>
    <lineage>
        <taxon>Eukaryota</taxon>
        <taxon>Sar</taxon>
        <taxon>Stramenopiles</taxon>
        <taxon>Ochrophyta</taxon>
        <taxon>Bolidophyceae</taxon>
        <taxon>Parmales</taxon>
        <taxon>Triparmaceae</taxon>
        <taxon>Tetraparma</taxon>
    </lineage>
</organism>
<name>A0ABQ6MIF0_9STRA</name>
<gene>
    <name evidence="4" type="ORF">TeGR_g10771</name>
</gene>
<feature type="transmembrane region" description="Helical" evidence="2">
    <location>
        <begin position="314"/>
        <end position="338"/>
    </location>
</feature>
<dbReference type="PANTHER" id="PTHR12879">
    <property type="entry name" value="SPHINGOLIPID DELTA 4 DESATURASE/C-4 HYDROXYLASE PROTEIN DES2"/>
    <property type="match status" value="1"/>
</dbReference>
<keyword evidence="2" id="KW-0812">Transmembrane</keyword>
<comment type="caution">
    <text evidence="4">The sequence shown here is derived from an EMBL/GenBank/DDBJ whole genome shotgun (WGS) entry which is preliminary data.</text>
</comment>
<keyword evidence="2" id="KW-1133">Transmembrane helix</keyword>
<evidence type="ECO:0000313" key="4">
    <source>
        <dbReference type="EMBL" id="GMI27043.1"/>
    </source>
</evidence>
<keyword evidence="2" id="KW-0472">Membrane</keyword>
<sequence length="500" mass="56227">MLKLQNKEEEAAWLPPTLNNAECSWISISVRCYKIFMNFITFPVTSSSYHYALFVQDMLQDMEAHPEVIALRAKSKAAQAAASMVSGSAPAPEPSANSSTPMTNDPPPNEYAVRTIESLNKVCKIVLIASRSASALSPDQQARFKASFDGEMETLKWRIQYLQPSAARWHVCRRTEMLRKYPAIKDLHKVSDHLLIAAVVLGISLGHLYVASYLVGRWSLSVDLLLAATVGSFFAFGFQAMNHILMHSTIKAPKALGILSSSCSLIPWFSYYHAGGHARHHVNAGTEKDIDREALFWIWERVPHPKLDTPLGSAAWVSAAALALPLAYMYSLFVCAYYNFKNNKVELAHFLTESVTTILTFAAACKVSYSAPCTVLYLVLSGAFSMGFACHPYLGFWILQHVCATDPSNPSQSQPTISYYGSPLWNYLNYNILLHVEHHDFSRIPFHKVHELRRIAPEYYTDLKYSTSILRLIKHWCCAKGDKFDFCCEHVFGQDYVRNI</sequence>